<feature type="signal peptide" evidence="1">
    <location>
        <begin position="1"/>
        <end position="22"/>
    </location>
</feature>
<dbReference type="Proteomes" id="UP000253529">
    <property type="component" value="Unassembled WGS sequence"/>
</dbReference>
<reference evidence="2 3" key="1">
    <citation type="submission" date="2018-06" db="EMBL/GenBank/DDBJ databases">
        <title>Genomic Encyclopedia of Type Strains, Phase IV (KMG-IV): sequencing the most valuable type-strain genomes for metagenomic binning, comparative biology and taxonomic classification.</title>
        <authorList>
            <person name="Goeker M."/>
        </authorList>
    </citation>
    <scope>NUCLEOTIDE SEQUENCE [LARGE SCALE GENOMIC DNA]</scope>
    <source>
        <strain evidence="2 3">DSM 24875</strain>
    </source>
</reference>
<evidence type="ECO:0000313" key="2">
    <source>
        <dbReference type="EMBL" id="RBP05168.1"/>
    </source>
</evidence>
<protein>
    <recommendedName>
        <fullName evidence="4">Outer membrane immunogenic protein</fullName>
    </recommendedName>
</protein>
<gene>
    <name evidence="2" type="ORF">DFR50_13659</name>
</gene>
<dbReference type="SUPFAM" id="SSF56925">
    <property type="entry name" value="OMPA-like"/>
    <property type="match status" value="1"/>
</dbReference>
<comment type="caution">
    <text evidence="2">The sequence shown here is derived from an EMBL/GenBank/DDBJ whole genome shotgun (WGS) entry which is preliminary data.</text>
</comment>
<dbReference type="OrthoDB" id="268975at2"/>
<proteinExistence type="predicted"/>
<feature type="chain" id="PRO_5016752632" description="Outer membrane immunogenic protein" evidence="1">
    <location>
        <begin position="23"/>
        <end position="203"/>
    </location>
</feature>
<dbReference type="AlphaFoldDB" id="A0A366ES02"/>
<accession>A0A366ES02</accession>
<evidence type="ECO:0000313" key="3">
    <source>
        <dbReference type="Proteomes" id="UP000253529"/>
    </source>
</evidence>
<evidence type="ECO:0000256" key="1">
    <source>
        <dbReference type="SAM" id="SignalP"/>
    </source>
</evidence>
<dbReference type="InterPro" id="IPR011250">
    <property type="entry name" value="OMP/PagP_B-barrel"/>
</dbReference>
<sequence>MRIAASFGSLLLGCLTVGAAAAADLPTAPSTYPALSSGPAAPEWNPWSGLYAGAGVTAWSGGHGKGGAGGEGYIGYDHAFANGVVVGVRAESGYGPFLWSTPRGFSQFTGTAYAGGEATVGYRMGQLTPYLLAGVDFARPTAFSGSSPLDAVNTVFSGPGAVQAVGTVGMGFTYQVAPNFAVGMEARMVRVNNPNSLLAPLPY</sequence>
<dbReference type="EMBL" id="QNRK01000036">
    <property type="protein sequence ID" value="RBP05168.1"/>
    <property type="molecule type" value="Genomic_DNA"/>
</dbReference>
<keyword evidence="1" id="KW-0732">Signal</keyword>
<evidence type="ECO:0008006" key="4">
    <source>
        <dbReference type="Google" id="ProtNLM"/>
    </source>
</evidence>
<keyword evidence="3" id="KW-1185">Reference proteome</keyword>
<dbReference type="RefSeq" id="WP_113891978.1">
    <property type="nucleotide sequence ID" value="NZ_QNRK01000036.1"/>
</dbReference>
<organism evidence="2 3">
    <name type="scientific">Roseiarcus fermentans</name>
    <dbReference type="NCBI Taxonomy" id="1473586"/>
    <lineage>
        <taxon>Bacteria</taxon>
        <taxon>Pseudomonadati</taxon>
        <taxon>Pseudomonadota</taxon>
        <taxon>Alphaproteobacteria</taxon>
        <taxon>Hyphomicrobiales</taxon>
        <taxon>Roseiarcaceae</taxon>
        <taxon>Roseiarcus</taxon>
    </lineage>
</organism>
<name>A0A366ES02_9HYPH</name>